<proteinExistence type="predicted"/>
<feature type="compositionally biased region" description="Low complexity" evidence="1">
    <location>
        <begin position="1"/>
        <end position="21"/>
    </location>
</feature>
<dbReference type="AlphaFoldDB" id="A0AAV1KEX5"/>
<reference evidence="2 3" key="1">
    <citation type="submission" date="2023-11" db="EMBL/GenBank/DDBJ databases">
        <authorList>
            <person name="Hedman E."/>
            <person name="Englund M."/>
            <person name="Stromberg M."/>
            <person name="Nyberg Akerstrom W."/>
            <person name="Nylinder S."/>
            <person name="Jareborg N."/>
            <person name="Kallberg Y."/>
            <person name="Kronander E."/>
        </authorList>
    </citation>
    <scope>NUCLEOTIDE SEQUENCE [LARGE SCALE GENOMIC DNA]</scope>
</reference>
<accession>A0AAV1KEX5</accession>
<feature type="region of interest" description="Disordered" evidence="1">
    <location>
        <begin position="1"/>
        <end position="24"/>
    </location>
</feature>
<protein>
    <submittedName>
        <fullName evidence="2">Uncharacterized protein</fullName>
    </submittedName>
</protein>
<evidence type="ECO:0000256" key="1">
    <source>
        <dbReference type="SAM" id="MobiDB-lite"/>
    </source>
</evidence>
<keyword evidence="3" id="KW-1185">Reference proteome</keyword>
<evidence type="ECO:0000313" key="2">
    <source>
        <dbReference type="EMBL" id="CAK1581193.1"/>
    </source>
</evidence>
<comment type="caution">
    <text evidence="2">The sequence shown here is derived from an EMBL/GenBank/DDBJ whole genome shotgun (WGS) entry which is preliminary data.</text>
</comment>
<feature type="region of interest" description="Disordered" evidence="1">
    <location>
        <begin position="77"/>
        <end position="96"/>
    </location>
</feature>
<gene>
    <name evidence="2" type="ORF">PARMNEM_LOCUS2887</name>
</gene>
<dbReference type="EMBL" id="CAVLGL010000024">
    <property type="protein sequence ID" value="CAK1581193.1"/>
    <property type="molecule type" value="Genomic_DNA"/>
</dbReference>
<organism evidence="2 3">
    <name type="scientific">Parnassius mnemosyne</name>
    <name type="common">clouded apollo</name>
    <dbReference type="NCBI Taxonomy" id="213953"/>
    <lineage>
        <taxon>Eukaryota</taxon>
        <taxon>Metazoa</taxon>
        <taxon>Ecdysozoa</taxon>
        <taxon>Arthropoda</taxon>
        <taxon>Hexapoda</taxon>
        <taxon>Insecta</taxon>
        <taxon>Pterygota</taxon>
        <taxon>Neoptera</taxon>
        <taxon>Endopterygota</taxon>
        <taxon>Lepidoptera</taxon>
        <taxon>Glossata</taxon>
        <taxon>Ditrysia</taxon>
        <taxon>Papilionoidea</taxon>
        <taxon>Papilionidae</taxon>
        <taxon>Parnassiinae</taxon>
        <taxon>Parnassini</taxon>
        <taxon>Parnassius</taxon>
        <taxon>Driopa</taxon>
    </lineage>
</organism>
<dbReference type="Proteomes" id="UP001314205">
    <property type="component" value="Unassembled WGS sequence"/>
</dbReference>
<evidence type="ECO:0000313" key="3">
    <source>
        <dbReference type="Proteomes" id="UP001314205"/>
    </source>
</evidence>
<sequence>MSYQVVTPSSGGTPYTSSVGTRPPLQNPFSPSVVGSLSYMADPLPLQLTNLLGYVRYSGYTADILISKFITQRNSEHSPLHSSLSDLELPHPASSEGPRLNSISHYWRHALVVKSRF</sequence>
<name>A0AAV1KEX5_9NEOP</name>